<proteinExistence type="predicted"/>
<protein>
    <submittedName>
        <fullName evidence="1">Uncharacterized protein</fullName>
    </submittedName>
</protein>
<dbReference type="AlphaFoldDB" id="A0A4Y9Y6I6"/>
<accession>A0A4Y9Y6I6</accession>
<evidence type="ECO:0000313" key="2">
    <source>
        <dbReference type="Proteomes" id="UP000298327"/>
    </source>
</evidence>
<dbReference type="Proteomes" id="UP000298327">
    <property type="component" value="Unassembled WGS sequence"/>
</dbReference>
<gene>
    <name evidence="1" type="ORF">EVG20_g8275</name>
</gene>
<dbReference type="EMBL" id="SEOQ01000702">
    <property type="protein sequence ID" value="TFY58116.1"/>
    <property type="molecule type" value="Genomic_DNA"/>
</dbReference>
<evidence type="ECO:0000313" key="1">
    <source>
        <dbReference type="EMBL" id="TFY58116.1"/>
    </source>
</evidence>
<reference evidence="1 2" key="1">
    <citation type="submission" date="2019-02" db="EMBL/GenBank/DDBJ databases">
        <title>Genome sequencing of the rare red list fungi Dentipellis fragilis.</title>
        <authorList>
            <person name="Buettner E."/>
            <person name="Kellner H."/>
        </authorList>
    </citation>
    <scope>NUCLEOTIDE SEQUENCE [LARGE SCALE GENOMIC DNA]</scope>
    <source>
        <strain evidence="1 2">DSM 105465</strain>
    </source>
</reference>
<organism evidence="1 2">
    <name type="scientific">Dentipellis fragilis</name>
    <dbReference type="NCBI Taxonomy" id="205917"/>
    <lineage>
        <taxon>Eukaryota</taxon>
        <taxon>Fungi</taxon>
        <taxon>Dikarya</taxon>
        <taxon>Basidiomycota</taxon>
        <taxon>Agaricomycotina</taxon>
        <taxon>Agaricomycetes</taxon>
        <taxon>Russulales</taxon>
        <taxon>Hericiaceae</taxon>
        <taxon>Dentipellis</taxon>
    </lineage>
</organism>
<keyword evidence="2" id="KW-1185">Reference proteome</keyword>
<sequence>MQPSLTQRRSRHRGLTILHRTINSTGPIHAILPALAGVLRNATSLTSLCIPIWADDLLNMCPELVAYTPPSWRLDLGGLYRPTSSWLTERPLKGLHTLSLNFSFTKRITLQVLEPSARSSFAFHSAAKANTCRSKLRHPMSMTLCSSRSYARSLWPRWPQACPRSRTTFRMCDL</sequence>
<comment type="caution">
    <text evidence="1">The sequence shown here is derived from an EMBL/GenBank/DDBJ whole genome shotgun (WGS) entry which is preliminary data.</text>
</comment>
<name>A0A4Y9Y6I6_9AGAM</name>